<evidence type="ECO:0000256" key="4">
    <source>
        <dbReference type="ARBA" id="ARBA00023163"/>
    </source>
</evidence>
<protein>
    <recommendedName>
        <fullName evidence="7">BHLH domain-containing protein</fullName>
    </recommendedName>
</protein>
<keyword evidence="2" id="KW-0238">DNA-binding</keyword>
<keyword evidence="1" id="KW-0805">Transcription regulation</keyword>
<comment type="caution">
    <text evidence="8">The sequence shown here is derived from an EMBL/GenBank/DDBJ whole genome shotgun (WGS) entry which is preliminary data.</text>
</comment>
<dbReference type="OrthoDB" id="8964853at2759"/>
<dbReference type="PROSITE" id="PS50888">
    <property type="entry name" value="BHLH"/>
    <property type="match status" value="1"/>
</dbReference>
<dbReference type="SUPFAM" id="SSF47459">
    <property type="entry name" value="HLH, helix-loop-helix DNA-binding domain"/>
    <property type="match status" value="1"/>
</dbReference>
<dbReference type="GO" id="GO:0003700">
    <property type="term" value="F:DNA-binding transcription factor activity"/>
    <property type="evidence" value="ECO:0007669"/>
    <property type="project" value="TreeGrafter"/>
</dbReference>
<dbReference type="Pfam" id="PF00010">
    <property type="entry name" value="HLH"/>
    <property type="match status" value="1"/>
</dbReference>
<keyword evidence="9" id="KW-1185">Reference proteome</keyword>
<name>A0A397S3V4_9GLOM</name>
<evidence type="ECO:0000256" key="1">
    <source>
        <dbReference type="ARBA" id="ARBA00023015"/>
    </source>
</evidence>
<evidence type="ECO:0000313" key="8">
    <source>
        <dbReference type="EMBL" id="RIA80172.1"/>
    </source>
</evidence>
<dbReference type="Gene3D" id="4.10.280.10">
    <property type="entry name" value="Helix-loop-helix DNA-binding domain"/>
    <property type="match status" value="1"/>
</dbReference>
<feature type="domain" description="BHLH" evidence="7">
    <location>
        <begin position="56"/>
        <end position="108"/>
    </location>
</feature>
<evidence type="ECO:0000256" key="2">
    <source>
        <dbReference type="ARBA" id="ARBA00023125"/>
    </source>
</evidence>
<dbReference type="SMART" id="SM00353">
    <property type="entry name" value="HLH"/>
    <property type="match status" value="1"/>
</dbReference>
<gene>
    <name evidence="8" type="ORF">C1645_839177</name>
</gene>
<sequence length="346" mass="39305">MGTVNGGTIISFTPTPSLHAVNSRMPSHHHSNGCANFTFQLPSIANAAKKNTNSAERRANHNAVERARRECLNTKFQELAHALPSLAQVRRPSKSIIVQKSLDFIYTARQKDELHDKEMRSIRNENDLLREEINKLREQLGLEPYPPREESKPSTSQQADEAKEDAKISSSKNSNSPEIKIEADNNTTTTTNSQESINSVDIQIKTEECRSDDDISISNGNTEEDFDLETSEAIEGKNTEINHQPIETHHQQQQQPCLYDSLLYPSLLDQHNYPQSEFNYTMDISPIEHLNPNSLHLHFEHPDQLSDSDLVFCDQFPLQKMYPSPPYEASMLDINLSGHMSWNTHM</sequence>
<dbReference type="STRING" id="658196.A0A397S3V4"/>
<dbReference type="InterPro" id="IPR036638">
    <property type="entry name" value="HLH_DNA-bd_sf"/>
</dbReference>
<dbReference type="GO" id="GO:0046983">
    <property type="term" value="F:protein dimerization activity"/>
    <property type="evidence" value="ECO:0007669"/>
    <property type="project" value="InterPro"/>
</dbReference>
<dbReference type="InterPro" id="IPR011598">
    <property type="entry name" value="bHLH_dom"/>
</dbReference>
<dbReference type="GO" id="GO:0003677">
    <property type="term" value="F:DNA binding"/>
    <property type="evidence" value="ECO:0007669"/>
    <property type="project" value="UniProtKB-KW"/>
</dbReference>
<feature type="region of interest" description="Disordered" evidence="6">
    <location>
        <begin position="139"/>
        <end position="196"/>
    </location>
</feature>
<feature type="compositionally biased region" description="Polar residues" evidence="6">
    <location>
        <begin position="168"/>
        <end position="177"/>
    </location>
</feature>
<evidence type="ECO:0000313" key="9">
    <source>
        <dbReference type="Proteomes" id="UP000265703"/>
    </source>
</evidence>
<evidence type="ECO:0000256" key="6">
    <source>
        <dbReference type="SAM" id="MobiDB-lite"/>
    </source>
</evidence>
<dbReference type="PANTHER" id="PTHR10328:SF3">
    <property type="entry name" value="PROTEIN MAX"/>
    <property type="match status" value="1"/>
</dbReference>
<organism evidence="8 9">
    <name type="scientific">Glomus cerebriforme</name>
    <dbReference type="NCBI Taxonomy" id="658196"/>
    <lineage>
        <taxon>Eukaryota</taxon>
        <taxon>Fungi</taxon>
        <taxon>Fungi incertae sedis</taxon>
        <taxon>Mucoromycota</taxon>
        <taxon>Glomeromycotina</taxon>
        <taxon>Glomeromycetes</taxon>
        <taxon>Glomerales</taxon>
        <taxon>Glomeraceae</taxon>
        <taxon>Glomus</taxon>
    </lineage>
</organism>
<dbReference type="AlphaFoldDB" id="A0A397S3V4"/>
<keyword evidence="3" id="KW-0010">Activator</keyword>
<evidence type="ECO:0000256" key="3">
    <source>
        <dbReference type="ARBA" id="ARBA00023159"/>
    </source>
</evidence>
<dbReference type="GO" id="GO:0045944">
    <property type="term" value="P:positive regulation of transcription by RNA polymerase II"/>
    <property type="evidence" value="ECO:0007669"/>
    <property type="project" value="TreeGrafter"/>
</dbReference>
<evidence type="ECO:0000256" key="5">
    <source>
        <dbReference type="ARBA" id="ARBA00023242"/>
    </source>
</evidence>
<dbReference type="PANTHER" id="PTHR10328">
    <property type="entry name" value="PROTEIN MAX MYC-ASSOCIATED FACTOR X"/>
    <property type="match status" value="1"/>
</dbReference>
<dbReference type="EMBL" id="QKYT01001029">
    <property type="protein sequence ID" value="RIA80172.1"/>
    <property type="molecule type" value="Genomic_DNA"/>
</dbReference>
<keyword evidence="5" id="KW-0539">Nucleus</keyword>
<keyword evidence="4" id="KW-0804">Transcription</keyword>
<evidence type="ECO:0000259" key="7">
    <source>
        <dbReference type="PROSITE" id="PS50888"/>
    </source>
</evidence>
<accession>A0A397S3V4</accession>
<dbReference type="GO" id="GO:0090575">
    <property type="term" value="C:RNA polymerase II transcription regulator complex"/>
    <property type="evidence" value="ECO:0007669"/>
    <property type="project" value="TreeGrafter"/>
</dbReference>
<feature type="compositionally biased region" description="Basic and acidic residues" evidence="6">
    <location>
        <begin position="139"/>
        <end position="152"/>
    </location>
</feature>
<proteinExistence type="predicted"/>
<dbReference type="Proteomes" id="UP000265703">
    <property type="component" value="Unassembled WGS sequence"/>
</dbReference>
<reference evidence="8 9" key="1">
    <citation type="submission" date="2018-06" db="EMBL/GenBank/DDBJ databases">
        <title>Comparative genomics reveals the genomic features of Rhizophagus irregularis, R. cerebriforme, R. diaphanum and Gigaspora rosea, and their symbiotic lifestyle signature.</title>
        <authorList>
            <person name="Morin E."/>
            <person name="San Clemente H."/>
            <person name="Chen E.C.H."/>
            <person name="De La Providencia I."/>
            <person name="Hainaut M."/>
            <person name="Kuo A."/>
            <person name="Kohler A."/>
            <person name="Murat C."/>
            <person name="Tang N."/>
            <person name="Roy S."/>
            <person name="Loubradou J."/>
            <person name="Henrissat B."/>
            <person name="Grigoriev I.V."/>
            <person name="Corradi N."/>
            <person name="Roux C."/>
            <person name="Martin F.M."/>
        </authorList>
    </citation>
    <scope>NUCLEOTIDE SEQUENCE [LARGE SCALE GENOMIC DNA]</scope>
    <source>
        <strain evidence="8 9">DAOM 227022</strain>
    </source>
</reference>